<evidence type="ECO:0000256" key="6">
    <source>
        <dbReference type="SAM" id="Coils"/>
    </source>
</evidence>
<dbReference type="FunFam" id="3.90.1640.30:FF:000001">
    <property type="entry name" value="Single-stranded-DNA-specific exonuclease RecJ"/>
    <property type="match status" value="1"/>
</dbReference>
<dbReference type="GO" id="GO:0003676">
    <property type="term" value="F:nucleic acid binding"/>
    <property type="evidence" value="ECO:0007669"/>
    <property type="project" value="InterPro"/>
</dbReference>
<sequence length="573" mass="62316">MADPQTPISVAGFDIRTRPAHSLSKSLHPNPLVDRLYRARQVTDPQELEPSLRHLVDYRLLKGLTEAVSLLNRARSERWRVLVVGDYDTDGATSTALAVLGLQSFGLDVDYLLPNRFEYGYGLSAEIVDLALTRQPDLIVTVDNGIASIEGVERANAAGVKVLVTDHHLAGAELPQAAAIVNPNQPDCAFPSKAACGCTVLYYVLIALRAELRAQGQPDLPNLGQWLDLVALATVADVVPLDENNRRLVTHGLNRVRAGQCRPGIRALFEVAGRQWQEAKASDFGFVIGPRLNAAGRLDDMTIGVQLLLAESDDEARSLASELHALNTERRQIEQSMVADVSKSLPDLSRTDKRCGIVVTGNDWHEGVIGIVASRVKDRIHKPVVAFAAGDNGQWKGSARSVPGVHMRDALDWVAKKSEGVVLKFGGHAMAAGLTIAADRSDEFADLFDQAVQALAESEALTPHLWCDGALSDSELTLDNALALEQAGPWGQAFPEPLFYGEFQISDRRVLADRHLKMTLQQGAGEWPAIAFNVEPSILNASATRVHGLYQLSVNRFRGQVSVQLIFNKLELG</sequence>
<evidence type="ECO:0000313" key="10">
    <source>
        <dbReference type="EMBL" id="EAR10359.1"/>
    </source>
</evidence>
<keyword evidence="4" id="KW-0378">Hydrolase</keyword>
<feature type="domain" description="RecJ OB" evidence="9">
    <location>
        <begin position="467"/>
        <end position="567"/>
    </location>
</feature>
<keyword evidence="11" id="KW-1185">Reference proteome</keyword>
<evidence type="ECO:0000256" key="5">
    <source>
        <dbReference type="ARBA" id="ARBA00022839"/>
    </source>
</evidence>
<name>A4BBM4_9GAMM</name>
<feature type="domain" description="DHHA1" evidence="8">
    <location>
        <begin position="357"/>
        <end position="453"/>
    </location>
</feature>
<dbReference type="GO" id="GO:0006310">
    <property type="term" value="P:DNA recombination"/>
    <property type="evidence" value="ECO:0007669"/>
    <property type="project" value="InterPro"/>
</dbReference>
<dbReference type="GO" id="GO:0008409">
    <property type="term" value="F:5'-3' exonuclease activity"/>
    <property type="evidence" value="ECO:0007669"/>
    <property type="project" value="InterPro"/>
</dbReference>
<feature type="coiled-coil region" evidence="6">
    <location>
        <begin position="309"/>
        <end position="336"/>
    </location>
</feature>
<keyword evidence="6" id="KW-0175">Coiled coil</keyword>
<keyword evidence="3" id="KW-0540">Nuclease</keyword>
<dbReference type="InterPro" id="IPR051673">
    <property type="entry name" value="SSDNA_exonuclease_RecJ"/>
</dbReference>
<dbReference type="SUPFAM" id="SSF64182">
    <property type="entry name" value="DHH phosphoesterases"/>
    <property type="match status" value="1"/>
</dbReference>
<organism evidence="10 11">
    <name type="scientific">Reinekea blandensis MED297</name>
    <dbReference type="NCBI Taxonomy" id="314283"/>
    <lineage>
        <taxon>Bacteria</taxon>
        <taxon>Pseudomonadati</taxon>
        <taxon>Pseudomonadota</taxon>
        <taxon>Gammaproteobacteria</taxon>
        <taxon>Oceanospirillales</taxon>
        <taxon>Saccharospirillaceae</taxon>
        <taxon>Reinekea</taxon>
    </lineage>
</organism>
<keyword evidence="5 10" id="KW-0269">Exonuclease</keyword>
<dbReference type="RefSeq" id="WP_008046562.1">
    <property type="nucleotide sequence ID" value="NZ_CH724153.1"/>
</dbReference>
<dbReference type="InterPro" id="IPR038763">
    <property type="entry name" value="DHH_sf"/>
</dbReference>
<proteinExistence type="inferred from homology"/>
<comment type="caution">
    <text evidence="10">The sequence shown here is derived from an EMBL/GenBank/DDBJ whole genome shotgun (WGS) entry which is preliminary data.</text>
</comment>
<evidence type="ECO:0000313" key="11">
    <source>
        <dbReference type="Proteomes" id="UP000005953"/>
    </source>
</evidence>
<dbReference type="InterPro" id="IPR041122">
    <property type="entry name" value="RecJ_OB"/>
</dbReference>
<dbReference type="Gene3D" id="3.90.1640.30">
    <property type="match status" value="1"/>
</dbReference>
<dbReference type="InterPro" id="IPR003156">
    <property type="entry name" value="DHHA1_dom"/>
</dbReference>
<dbReference type="Gene3D" id="3.10.310.30">
    <property type="match status" value="1"/>
</dbReference>
<dbReference type="Pfam" id="PF01368">
    <property type="entry name" value="DHH"/>
    <property type="match status" value="1"/>
</dbReference>
<evidence type="ECO:0000259" key="9">
    <source>
        <dbReference type="Pfam" id="PF17768"/>
    </source>
</evidence>
<dbReference type="InterPro" id="IPR004610">
    <property type="entry name" value="RecJ"/>
</dbReference>
<dbReference type="PANTHER" id="PTHR30255">
    <property type="entry name" value="SINGLE-STRANDED-DNA-SPECIFIC EXONUCLEASE RECJ"/>
    <property type="match status" value="1"/>
</dbReference>
<dbReference type="HOGENOM" id="CLU_009736_5_1_6"/>
<evidence type="ECO:0000256" key="1">
    <source>
        <dbReference type="ARBA" id="ARBA00005915"/>
    </source>
</evidence>
<dbReference type="PANTHER" id="PTHR30255:SF2">
    <property type="entry name" value="SINGLE-STRANDED-DNA-SPECIFIC EXONUCLEASE RECJ"/>
    <property type="match status" value="1"/>
</dbReference>
<dbReference type="Proteomes" id="UP000005953">
    <property type="component" value="Unassembled WGS sequence"/>
</dbReference>
<evidence type="ECO:0000259" key="8">
    <source>
        <dbReference type="Pfam" id="PF02272"/>
    </source>
</evidence>
<accession>A4BBM4</accession>
<dbReference type="InterPro" id="IPR001667">
    <property type="entry name" value="DDH_dom"/>
</dbReference>
<evidence type="ECO:0000256" key="4">
    <source>
        <dbReference type="ARBA" id="ARBA00022801"/>
    </source>
</evidence>
<evidence type="ECO:0000256" key="2">
    <source>
        <dbReference type="ARBA" id="ARBA00019841"/>
    </source>
</evidence>
<dbReference type="Pfam" id="PF17768">
    <property type="entry name" value="RecJ_OB"/>
    <property type="match status" value="1"/>
</dbReference>
<dbReference type="Pfam" id="PF02272">
    <property type="entry name" value="DHHA1"/>
    <property type="match status" value="1"/>
</dbReference>
<gene>
    <name evidence="10" type="ORF">MED297_01020</name>
</gene>
<comment type="similarity">
    <text evidence="1">Belongs to the RecJ family.</text>
</comment>
<evidence type="ECO:0000259" key="7">
    <source>
        <dbReference type="Pfam" id="PF01368"/>
    </source>
</evidence>
<dbReference type="AlphaFoldDB" id="A4BBM4"/>
<dbReference type="GO" id="GO:0006281">
    <property type="term" value="P:DNA repair"/>
    <property type="evidence" value="ECO:0007669"/>
    <property type="project" value="InterPro"/>
</dbReference>
<dbReference type="STRING" id="314283.MED297_01020"/>
<dbReference type="EMBL" id="AAOE01000004">
    <property type="protein sequence ID" value="EAR10359.1"/>
    <property type="molecule type" value="Genomic_DNA"/>
</dbReference>
<protein>
    <recommendedName>
        <fullName evidence="2">Single-stranded-DNA-specific exonuclease RecJ</fullName>
    </recommendedName>
</protein>
<reference evidence="10 11" key="1">
    <citation type="submission" date="2006-02" db="EMBL/GenBank/DDBJ databases">
        <authorList>
            <person name="Pinhassi J."/>
            <person name="Pedros-Alio C."/>
            <person name="Ferriera S."/>
            <person name="Johnson J."/>
            <person name="Kravitz S."/>
            <person name="Halpern A."/>
            <person name="Remington K."/>
            <person name="Beeson K."/>
            <person name="Tran B."/>
            <person name="Rogers Y.-H."/>
            <person name="Friedman R."/>
            <person name="Venter J.C."/>
        </authorList>
    </citation>
    <scope>NUCLEOTIDE SEQUENCE [LARGE SCALE GENOMIC DNA]</scope>
    <source>
        <strain evidence="10 11">MED297</strain>
    </source>
</reference>
<feature type="domain" description="DDH" evidence="7">
    <location>
        <begin position="80"/>
        <end position="234"/>
    </location>
</feature>
<evidence type="ECO:0000256" key="3">
    <source>
        <dbReference type="ARBA" id="ARBA00022722"/>
    </source>
</evidence>
<dbReference type="NCBIfam" id="TIGR00644">
    <property type="entry name" value="recJ"/>
    <property type="match status" value="1"/>
</dbReference>